<reference evidence="2" key="1">
    <citation type="submission" date="2020-03" db="EMBL/GenBank/DDBJ databases">
        <authorList>
            <person name="Weist P."/>
        </authorList>
    </citation>
    <scope>NUCLEOTIDE SEQUENCE</scope>
</reference>
<evidence type="ECO:0000313" key="3">
    <source>
        <dbReference type="Proteomes" id="UP001153269"/>
    </source>
</evidence>
<organism evidence="2 3">
    <name type="scientific">Pleuronectes platessa</name>
    <name type="common">European plaice</name>
    <dbReference type="NCBI Taxonomy" id="8262"/>
    <lineage>
        <taxon>Eukaryota</taxon>
        <taxon>Metazoa</taxon>
        <taxon>Chordata</taxon>
        <taxon>Craniata</taxon>
        <taxon>Vertebrata</taxon>
        <taxon>Euteleostomi</taxon>
        <taxon>Actinopterygii</taxon>
        <taxon>Neopterygii</taxon>
        <taxon>Teleostei</taxon>
        <taxon>Neoteleostei</taxon>
        <taxon>Acanthomorphata</taxon>
        <taxon>Carangaria</taxon>
        <taxon>Pleuronectiformes</taxon>
        <taxon>Pleuronectoidei</taxon>
        <taxon>Pleuronectidae</taxon>
        <taxon>Pleuronectes</taxon>
    </lineage>
</organism>
<dbReference type="AlphaFoldDB" id="A0A9N7Z1P4"/>
<name>A0A9N7Z1P4_PLEPL</name>
<protein>
    <submittedName>
        <fullName evidence="2">Uncharacterized protein</fullName>
    </submittedName>
</protein>
<proteinExistence type="predicted"/>
<evidence type="ECO:0000256" key="1">
    <source>
        <dbReference type="SAM" id="MobiDB-lite"/>
    </source>
</evidence>
<keyword evidence="3" id="KW-1185">Reference proteome</keyword>
<accession>A0A9N7Z1P4</accession>
<gene>
    <name evidence="2" type="ORF">PLEPLA_LOCUS35710</name>
</gene>
<dbReference type="Proteomes" id="UP001153269">
    <property type="component" value="Unassembled WGS sequence"/>
</dbReference>
<dbReference type="EMBL" id="CADEAL010003963">
    <property type="protein sequence ID" value="CAB1448047.1"/>
    <property type="molecule type" value="Genomic_DNA"/>
</dbReference>
<evidence type="ECO:0000313" key="2">
    <source>
        <dbReference type="EMBL" id="CAB1448047.1"/>
    </source>
</evidence>
<sequence>MTPMHRKRAIGVFVWMQWSMQTIDDCAASGLRGSFSPSSLMVLKKRAPPPSSPLHKPSFFCFPHCTAYLSPPGEATQQSLPAADSKDHDEHLILFNDTTSSNPEDEEEEETRSPARKQ</sequence>
<feature type="region of interest" description="Disordered" evidence="1">
    <location>
        <begin position="72"/>
        <end position="118"/>
    </location>
</feature>
<comment type="caution">
    <text evidence="2">The sequence shown here is derived from an EMBL/GenBank/DDBJ whole genome shotgun (WGS) entry which is preliminary data.</text>
</comment>